<evidence type="ECO:0000313" key="8">
    <source>
        <dbReference type="Proteomes" id="UP000325273"/>
    </source>
</evidence>
<feature type="compositionally biased region" description="Polar residues" evidence="6">
    <location>
        <begin position="180"/>
        <end position="191"/>
    </location>
</feature>
<dbReference type="GO" id="GO:0016020">
    <property type="term" value="C:membrane"/>
    <property type="evidence" value="ECO:0007669"/>
    <property type="project" value="UniProtKB-SubCell"/>
</dbReference>
<proteinExistence type="inferred from homology"/>
<keyword evidence="4" id="KW-1133">Transmembrane helix</keyword>
<evidence type="ECO:0000256" key="3">
    <source>
        <dbReference type="ARBA" id="ARBA00022692"/>
    </source>
</evidence>
<dbReference type="CDD" id="cd16429">
    <property type="entry name" value="VirB10"/>
    <property type="match status" value="1"/>
</dbReference>
<evidence type="ECO:0000256" key="2">
    <source>
        <dbReference type="ARBA" id="ARBA00010265"/>
    </source>
</evidence>
<accession>A0A5B0GNJ8</accession>
<evidence type="ECO:0000256" key="1">
    <source>
        <dbReference type="ARBA" id="ARBA00004167"/>
    </source>
</evidence>
<keyword evidence="8" id="KW-1185">Reference proteome</keyword>
<evidence type="ECO:0000256" key="6">
    <source>
        <dbReference type="SAM" id="MobiDB-lite"/>
    </source>
</evidence>
<evidence type="ECO:0000256" key="5">
    <source>
        <dbReference type="ARBA" id="ARBA00023136"/>
    </source>
</evidence>
<name>A0A5B0GNJ8_9BURK</name>
<reference evidence="7 8" key="1">
    <citation type="submission" date="2019-08" db="EMBL/GenBank/DDBJ databases">
        <title>Paraburkholderia sp. DCY113.</title>
        <authorList>
            <person name="Kang J."/>
        </authorList>
    </citation>
    <scope>NUCLEOTIDE SEQUENCE [LARGE SCALE GENOMIC DNA]</scope>
    <source>
        <strain evidence="7 8">DCY113</strain>
    </source>
</reference>
<feature type="region of interest" description="Disordered" evidence="6">
    <location>
        <begin position="47"/>
        <end position="83"/>
    </location>
</feature>
<feature type="region of interest" description="Disordered" evidence="6">
    <location>
        <begin position="165"/>
        <end position="193"/>
    </location>
</feature>
<comment type="caution">
    <text evidence="7">The sequence shown here is derived from an EMBL/GenBank/DDBJ whole genome shotgun (WGS) entry which is preliminary data.</text>
</comment>
<comment type="similarity">
    <text evidence="2">Belongs to the TrbI/VirB10 family.</text>
</comment>
<keyword evidence="3" id="KW-0812">Transmembrane</keyword>
<evidence type="ECO:0000313" key="7">
    <source>
        <dbReference type="EMBL" id="KAA1004341.1"/>
    </source>
</evidence>
<dbReference type="Proteomes" id="UP000325273">
    <property type="component" value="Unassembled WGS sequence"/>
</dbReference>
<dbReference type="EMBL" id="VTUZ01000028">
    <property type="protein sequence ID" value="KAA1004341.1"/>
    <property type="molecule type" value="Genomic_DNA"/>
</dbReference>
<dbReference type="AlphaFoldDB" id="A0A5B0GNJ8"/>
<dbReference type="InterPro" id="IPR005498">
    <property type="entry name" value="T4SS_VirB10/TraB/TrbI"/>
</dbReference>
<gene>
    <name evidence="7" type="ORF">FVF58_32545</name>
</gene>
<comment type="subcellular location">
    <subcellularLocation>
        <location evidence="1">Membrane</location>
        <topology evidence="1">Single-pass membrane protein</topology>
    </subcellularLocation>
</comment>
<organism evidence="7 8">
    <name type="scientific">Paraburkholderia panacisoli</name>
    <dbReference type="NCBI Taxonomy" id="2603818"/>
    <lineage>
        <taxon>Bacteria</taxon>
        <taxon>Pseudomonadati</taxon>
        <taxon>Pseudomonadota</taxon>
        <taxon>Betaproteobacteria</taxon>
        <taxon>Burkholderiales</taxon>
        <taxon>Burkholderiaceae</taxon>
        <taxon>Paraburkholderia</taxon>
    </lineage>
</organism>
<dbReference type="Gene3D" id="2.40.128.260">
    <property type="entry name" value="Type IV secretion system, VirB10/TraB/TrbI"/>
    <property type="match status" value="1"/>
</dbReference>
<keyword evidence="5" id="KW-0472">Membrane</keyword>
<protein>
    <submittedName>
        <fullName evidence="7">TrbI/VirB10 family protein</fullName>
    </submittedName>
</protein>
<evidence type="ECO:0000256" key="4">
    <source>
        <dbReference type="ARBA" id="ARBA00022989"/>
    </source>
</evidence>
<sequence>MAALGFYYQVKESARIEDEAKLQKKAKAAEVVDKSNSTQDVDKLIEDQQSAARKMAASEARAAAAPHAASMSGARPGLTADNFQNDDHVRELKAKSDDDAIYASSIFRAGLKVKDQQPQQVAQIPGILTPQQVAAQQSAAQQAAMGSAGAQAAAALAAAGIGQQPGRVGGQTTQDRDSSFIRSAASQSGNGQDFARTGFVGQAHGCVLSPPHHIPVLSIEGLNSDRPGTASLVVEKDVYDSIRGDCLMIPKGTTITAPYSSDIQPGQESILVAATEMRLPNGKHVPLYGGQGADADGAAGFSGDVNSHFLKIFGTSFLTAILLGAFDKGGTSSTTTGPLGVTQVGTTAGQVAAQTSQSVLDRYKNIPPTITTGPGERHFMIKVNRDIYMEPYRGD</sequence>
<dbReference type="Pfam" id="PF03743">
    <property type="entry name" value="TrbI"/>
    <property type="match status" value="1"/>
</dbReference>
<dbReference type="InterPro" id="IPR042217">
    <property type="entry name" value="T4SS_VirB10/TrbI"/>
</dbReference>
<feature type="compositionally biased region" description="Low complexity" evidence="6">
    <location>
        <begin position="50"/>
        <end position="75"/>
    </location>
</feature>